<accession>A0A8X6YYD8</accession>
<dbReference type="Proteomes" id="UP000886998">
    <property type="component" value="Unassembled WGS sequence"/>
</dbReference>
<dbReference type="OrthoDB" id="6428130at2759"/>
<protein>
    <submittedName>
        <fullName evidence="1">Uncharacterized protein</fullName>
    </submittedName>
</protein>
<reference evidence="1" key="1">
    <citation type="submission" date="2020-08" db="EMBL/GenBank/DDBJ databases">
        <title>Multicomponent nature underlies the extraordinary mechanical properties of spider dragline silk.</title>
        <authorList>
            <person name="Kono N."/>
            <person name="Nakamura H."/>
            <person name="Mori M."/>
            <person name="Yoshida Y."/>
            <person name="Ohtoshi R."/>
            <person name="Malay A.D."/>
            <person name="Moran D.A.P."/>
            <person name="Tomita M."/>
            <person name="Numata K."/>
            <person name="Arakawa K."/>
        </authorList>
    </citation>
    <scope>NUCLEOTIDE SEQUENCE</scope>
</reference>
<dbReference type="AlphaFoldDB" id="A0A8X6YYD8"/>
<sequence>MLRKENGAAGGLFFGELELSGPADGSPGDFAPNFICTLTGQLFLPLASKSKTRHLTKRSIPIGAFLPEKAELAPSLTMRYPPKHDLYEPISNAAYGFLVDPPPLTFPLPLRKMAKFIVPPCKTPHDERLR</sequence>
<name>A0A8X6YYD8_9ARAC</name>
<evidence type="ECO:0000313" key="2">
    <source>
        <dbReference type="Proteomes" id="UP000886998"/>
    </source>
</evidence>
<keyword evidence="2" id="KW-1185">Reference proteome</keyword>
<dbReference type="EMBL" id="BMAV01023733">
    <property type="protein sequence ID" value="GFY79666.1"/>
    <property type="molecule type" value="Genomic_DNA"/>
</dbReference>
<organism evidence="1 2">
    <name type="scientific">Trichonephila inaurata madagascariensis</name>
    <dbReference type="NCBI Taxonomy" id="2747483"/>
    <lineage>
        <taxon>Eukaryota</taxon>
        <taxon>Metazoa</taxon>
        <taxon>Ecdysozoa</taxon>
        <taxon>Arthropoda</taxon>
        <taxon>Chelicerata</taxon>
        <taxon>Arachnida</taxon>
        <taxon>Araneae</taxon>
        <taxon>Araneomorphae</taxon>
        <taxon>Entelegynae</taxon>
        <taxon>Araneoidea</taxon>
        <taxon>Nephilidae</taxon>
        <taxon>Trichonephila</taxon>
        <taxon>Trichonephila inaurata</taxon>
    </lineage>
</organism>
<gene>
    <name evidence="1" type="primary">AVEN_59604_1</name>
    <name evidence="1" type="ORF">TNIN_358101</name>
</gene>
<evidence type="ECO:0000313" key="1">
    <source>
        <dbReference type="EMBL" id="GFY79666.1"/>
    </source>
</evidence>
<proteinExistence type="predicted"/>
<comment type="caution">
    <text evidence="1">The sequence shown here is derived from an EMBL/GenBank/DDBJ whole genome shotgun (WGS) entry which is preliminary data.</text>
</comment>